<proteinExistence type="predicted"/>
<reference evidence="2" key="2">
    <citation type="submission" date="2020-01" db="EMBL/GenBank/DDBJ databases">
        <authorList>
            <person name="Campanaro S."/>
        </authorList>
    </citation>
    <scope>NUCLEOTIDE SEQUENCE</scope>
    <source>
        <strain evidence="2">AS06rmzACSIP_7</strain>
    </source>
</reference>
<evidence type="ECO:0000259" key="1">
    <source>
        <dbReference type="PROSITE" id="PS50991"/>
    </source>
</evidence>
<dbReference type="SUPFAM" id="SSF51569">
    <property type="entry name" value="Aldolase"/>
    <property type="match status" value="1"/>
</dbReference>
<sequence>MAERKPLKVTDLTLRDGHQSLFATRMKTEDMLPIAEKMDKIGFYSMEVWGGATFDVMTRFLNEDPWQRVLLLKEKMPTTKFQMLLRGQNLVGYRNYADDVVDAFVEKAAEVGIDIFRVFDALNDERNFMAAFKAIKRYKKHIQGTLSYSLTERRLGGPIFNTDYFVKKAKIIENMGADSLCIKDMAGIISPYDAYNLVSGLKASLTIPVHLHTHYTSGMGSMSCLK</sequence>
<comment type="caution">
    <text evidence="2">The sequence shown here is derived from an EMBL/GenBank/DDBJ whole genome shotgun (WGS) entry which is preliminary data.</text>
</comment>
<dbReference type="InterPro" id="IPR013785">
    <property type="entry name" value="Aldolase_TIM"/>
</dbReference>
<dbReference type="InterPro" id="IPR000891">
    <property type="entry name" value="PYR_CT"/>
</dbReference>
<dbReference type="Pfam" id="PF00682">
    <property type="entry name" value="HMGL-like"/>
    <property type="match status" value="1"/>
</dbReference>
<reference evidence="2" key="1">
    <citation type="journal article" date="2020" name="Biotechnol. Biofuels">
        <title>New insights from the biogas microbiome by comprehensive genome-resolved metagenomics of nearly 1600 species originating from multiple anaerobic digesters.</title>
        <authorList>
            <person name="Campanaro S."/>
            <person name="Treu L."/>
            <person name="Rodriguez-R L.M."/>
            <person name="Kovalovszki A."/>
            <person name="Ziels R.M."/>
            <person name="Maus I."/>
            <person name="Zhu X."/>
            <person name="Kougias P.G."/>
            <person name="Basile A."/>
            <person name="Luo G."/>
            <person name="Schluter A."/>
            <person name="Konstantinidis K.T."/>
            <person name="Angelidaki I."/>
        </authorList>
    </citation>
    <scope>NUCLEOTIDE SEQUENCE</scope>
    <source>
        <strain evidence="2">AS06rmzACSIP_7</strain>
    </source>
</reference>
<dbReference type="EMBL" id="JAAYEE010000316">
    <property type="protein sequence ID" value="NLW36896.1"/>
    <property type="molecule type" value="Genomic_DNA"/>
</dbReference>
<dbReference type="Proteomes" id="UP000777265">
    <property type="component" value="Unassembled WGS sequence"/>
</dbReference>
<dbReference type="PANTHER" id="PTHR43778:SF2">
    <property type="entry name" value="PYRUVATE CARBOXYLASE, MITOCHONDRIAL"/>
    <property type="match status" value="1"/>
</dbReference>
<dbReference type="Gene3D" id="3.20.20.70">
    <property type="entry name" value="Aldolase class I"/>
    <property type="match status" value="1"/>
</dbReference>
<evidence type="ECO:0000313" key="2">
    <source>
        <dbReference type="EMBL" id="NLW36896.1"/>
    </source>
</evidence>
<dbReference type="GO" id="GO:0006094">
    <property type="term" value="P:gluconeogenesis"/>
    <property type="evidence" value="ECO:0007669"/>
    <property type="project" value="TreeGrafter"/>
</dbReference>
<feature type="domain" description="Pyruvate carboxyltransferase" evidence="1">
    <location>
        <begin position="7"/>
        <end position="226"/>
    </location>
</feature>
<dbReference type="InterPro" id="IPR055268">
    <property type="entry name" value="PCB-like"/>
</dbReference>
<protein>
    <submittedName>
        <fullName evidence="2">Carboxylase</fullName>
    </submittedName>
</protein>
<accession>A0A971M858</accession>
<evidence type="ECO:0000313" key="3">
    <source>
        <dbReference type="Proteomes" id="UP000777265"/>
    </source>
</evidence>
<feature type="non-terminal residue" evidence="2">
    <location>
        <position position="226"/>
    </location>
</feature>
<name>A0A971M858_9BACT</name>
<dbReference type="PANTHER" id="PTHR43778">
    <property type="entry name" value="PYRUVATE CARBOXYLASE"/>
    <property type="match status" value="1"/>
</dbReference>
<dbReference type="GO" id="GO:0004736">
    <property type="term" value="F:pyruvate carboxylase activity"/>
    <property type="evidence" value="ECO:0007669"/>
    <property type="project" value="TreeGrafter"/>
</dbReference>
<dbReference type="AlphaFoldDB" id="A0A971M858"/>
<dbReference type="GO" id="GO:0005737">
    <property type="term" value="C:cytoplasm"/>
    <property type="evidence" value="ECO:0007669"/>
    <property type="project" value="TreeGrafter"/>
</dbReference>
<dbReference type="CDD" id="cd07937">
    <property type="entry name" value="DRE_TIM_PC_TC_5S"/>
    <property type="match status" value="1"/>
</dbReference>
<organism evidence="2 3">
    <name type="scientific">Syntrophorhabdus aromaticivorans</name>
    <dbReference type="NCBI Taxonomy" id="328301"/>
    <lineage>
        <taxon>Bacteria</taxon>
        <taxon>Pseudomonadati</taxon>
        <taxon>Thermodesulfobacteriota</taxon>
        <taxon>Syntrophorhabdia</taxon>
        <taxon>Syntrophorhabdales</taxon>
        <taxon>Syntrophorhabdaceae</taxon>
        <taxon>Syntrophorhabdus</taxon>
    </lineage>
</organism>
<gene>
    <name evidence="2" type="ORF">GXY80_15695</name>
</gene>
<dbReference type="PROSITE" id="PS50991">
    <property type="entry name" value="PYR_CT"/>
    <property type="match status" value="1"/>
</dbReference>